<dbReference type="SUPFAM" id="SSF54236">
    <property type="entry name" value="Ubiquitin-like"/>
    <property type="match status" value="1"/>
</dbReference>
<dbReference type="Gene3D" id="3.90.1750.10">
    <property type="entry name" value="Hect, E3 ligase catalytic domains"/>
    <property type="match status" value="1"/>
</dbReference>
<accession>A0AAD8JI88</accession>
<evidence type="ECO:0000256" key="4">
    <source>
        <dbReference type="ARBA" id="ARBA00022679"/>
    </source>
</evidence>
<proteinExistence type="predicted"/>
<reference evidence="9" key="1">
    <citation type="submission" date="2023-02" db="EMBL/GenBank/DDBJ databases">
        <title>Genome of toxic invasive species Heracleum sosnowskyi carries increased number of genes despite the absence of recent whole-genome duplications.</title>
        <authorList>
            <person name="Schelkunov M."/>
            <person name="Shtratnikova V."/>
            <person name="Makarenko M."/>
            <person name="Klepikova A."/>
            <person name="Omelchenko D."/>
            <person name="Novikova G."/>
            <person name="Obukhova E."/>
            <person name="Bogdanov V."/>
            <person name="Penin A."/>
            <person name="Logacheva M."/>
        </authorList>
    </citation>
    <scope>NUCLEOTIDE SEQUENCE</scope>
    <source>
        <strain evidence="9">Hsosn_3</strain>
        <tissue evidence="9">Leaf</tissue>
    </source>
</reference>
<keyword evidence="4" id="KW-0808">Transferase</keyword>
<evidence type="ECO:0000259" key="8">
    <source>
        <dbReference type="PROSITE" id="PS50237"/>
    </source>
</evidence>
<dbReference type="Gene3D" id="3.30.2160.10">
    <property type="entry name" value="Hect, E3 ligase catalytic domain"/>
    <property type="match status" value="1"/>
</dbReference>
<dbReference type="PROSITE" id="PS50237">
    <property type="entry name" value="HECT"/>
    <property type="match status" value="1"/>
</dbReference>
<comment type="catalytic activity">
    <reaction evidence="1">
        <text>S-ubiquitinyl-[E2 ubiquitin-conjugating enzyme]-L-cysteine + [acceptor protein]-L-lysine = [E2 ubiquitin-conjugating enzyme]-L-cysteine + N(6)-ubiquitinyl-[acceptor protein]-L-lysine.</text>
        <dbReference type="EC" id="2.3.2.26"/>
    </reaction>
</comment>
<dbReference type="InterPro" id="IPR000626">
    <property type="entry name" value="Ubiquitin-like_dom"/>
</dbReference>
<dbReference type="GO" id="GO:0000209">
    <property type="term" value="P:protein polyubiquitination"/>
    <property type="evidence" value="ECO:0007669"/>
    <property type="project" value="TreeGrafter"/>
</dbReference>
<evidence type="ECO:0000256" key="5">
    <source>
        <dbReference type="ARBA" id="ARBA00022786"/>
    </source>
</evidence>
<dbReference type="InterPro" id="IPR050409">
    <property type="entry name" value="E3_ubiq-protein_ligase"/>
</dbReference>
<dbReference type="PROSITE" id="PS50053">
    <property type="entry name" value="UBIQUITIN_2"/>
    <property type="match status" value="1"/>
</dbReference>
<sequence length="844" mass="96889">MSLVNCFQQQQGTKRKVDDYAPGESSASARMRADVNSTFVNSSSGELPHHEVISVVSEARSVACLAESSKSNSSLQFFVRMFSGMKRLVVRADPEDTVESVHVFIHSITGIPVKEQRLIYRSRQIYMEQTLAECCIEKDAELQLVGIIRSTVYPNAYRLIDEMVRLMWNLCKGRSEGAEKDSEARAVIKYNLLKYLNKLQSNDKEMVTGYLKVFLCSGASVALAMYYMSPDNRVFGADLIREFVTNVHFLPKTLLQQCAPILILICKVLRTRLSYQDDTYIICRNYLGHMLEHVKIERVPIGGGSNHLVLLKDMVGFVGETAFRLNIHMHAGLRSNTSDLPLMSDVLCLKNFLIPVKRFIKEQIFLRMKYSNPPIDVHFNILMEALGYLRDTFCRLLEKMDICLKEMEVLLRTETGIFGCYQYLAVLMELNNVSVLFPDIGKQLWTTIRNTKRSFCYLIINYARRTDDYGWISEHKEVTNFECRRHLAMMLLPEIKDENDDLVLEMLLERSQLLEESFEFIAYAEAETLRAGIYVEFKDEEATGHGVLREWFVLVCQAIFDPQNALFVACPSDRRRFFPNAASKVDPLHLDYYKFAGRMIALALSHKVQIGILFDRVLFLQLAGRHVSLEDIRDADPLLYSSWKKILEMDPEAVDQDVLSLSFVVETYNLGSRNVVELCPDGKNISVTSKNRGNYVDLLLQYRFVDSVAEQVAEFTQGFDDIIDSLRLRISFFQCLELKDLDAMLYGSEEAISVDDWKTHTEYHGYMENDPQISWFWQTVGSMSARQKKSLLFFWTSLKNIPVEVAVSTLPVTKSNARSFEHHSTGACWLQLWYCLKLTLQGDP</sequence>
<dbReference type="InterPro" id="IPR029071">
    <property type="entry name" value="Ubiquitin-like_domsf"/>
</dbReference>
<evidence type="ECO:0000313" key="9">
    <source>
        <dbReference type="EMBL" id="KAK1403136.1"/>
    </source>
</evidence>
<dbReference type="Pfam" id="PF00632">
    <property type="entry name" value="HECT"/>
    <property type="match status" value="1"/>
</dbReference>
<dbReference type="SMART" id="SM00119">
    <property type="entry name" value="HECTc"/>
    <property type="match status" value="1"/>
</dbReference>
<dbReference type="AlphaFoldDB" id="A0AAD8JI88"/>
<evidence type="ECO:0000256" key="1">
    <source>
        <dbReference type="ARBA" id="ARBA00000885"/>
    </source>
</evidence>
<keyword evidence="10" id="KW-1185">Reference proteome</keyword>
<dbReference type="EMBL" id="JAUIZM010000001">
    <property type="protein sequence ID" value="KAK1403136.1"/>
    <property type="molecule type" value="Genomic_DNA"/>
</dbReference>
<comment type="pathway">
    <text evidence="2">Protein modification; protein ubiquitination.</text>
</comment>
<dbReference type="PANTHER" id="PTHR11254:SF424">
    <property type="entry name" value="E3 UBIQUITIN-PROTEIN LIGASE UPL5"/>
    <property type="match status" value="1"/>
</dbReference>
<dbReference type="GO" id="GO:0061630">
    <property type="term" value="F:ubiquitin protein ligase activity"/>
    <property type="evidence" value="ECO:0007669"/>
    <property type="project" value="UniProtKB-EC"/>
</dbReference>
<keyword evidence="5 6" id="KW-0833">Ubl conjugation pathway</keyword>
<dbReference type="Gene3D" id="3.30.2410.10">
    <property type="entry name" value="Hect, E3 ligase catalytic domain"/>
    <property type="match status" value="1"/>
</dbReference>
<feature type="domain" description="HECT" evidence="8">
    <location>
        <begin position="525"/>
        <end position="803"/>
    </location>
</feature>
<comment type="caution">
    <text evidence="9">The sequence shown here is derived from an EMBL/GenBank/DDBJ whole genome shotgun (WGS) entry which is preliminary data.</text>
</comment>
<name>A0AAD8JI88_9APIA</name>
<dbReference type="InterPro" id="IPR000569">
    <property type="entry name" value="HECT_dom"/>
</dbReference>
<evidence type="ECO:0000256" key="3">
    <source>
        <dbReference type="ARBA" id="ARBA00012485"/>
    </source>
</evidence>
<dbReference type="InterPro" id="IPR035983">
    <property type="entry name" value="Hect_E3_ubiquitin_ligase"/>
</dbReference>
<evidence type="ECO:0000256" key="2">
    <source>
        <dbReference type="ARBA" id="ARBA00004906"/>
    </source>
</evidence>
<dbReference type="Gene3D" id="3.10.20.90">
    <property type="entry name" value="Phosphatidylinositol 3-kinase Catalytic Subunit, Chain A, domain 1"/>
    <property type="match status" value="1"/>
</dbReference>
<feature type="domain" description="Ubiquitin-like" evidence="7">
    <location>
        <begin position="75"/>
        <end position="145"/>
    </location>
</feature>
<dbReference type="GO" id="GO:0005737">
    <property type="term" value="C:cytoplasm"/>
    <property type="evidence" value="ECO:0007669"/>
    <property type="project" value="TreeGrafter"/>
</dbReference>
<dbReference type="EC" id="2.3.2.26" evidence="3"/>
<reference evidence="9" key="2">
    <citation type="submission" date="2023-05" db="EMBL/GenBank/DDBJ databases">
        <authorList>
            <person name="Schelkunov M.I."/>
        </authorList>
    </citation>
    <scope>NUCLEOTIDE SEQUENCE</scope>
    <source>
        <strain evidence="9">Hsosn_3</strain>
        <tissue evidence="9">Leaf</tissue>
    </source>
</reference>
<dbReference type="GO" id="GO:0006511">
    <property type="term" value="P:ubiquitin-dependent protein catabolic process"/>
    <property type="evidence" value="ECO:0007669"/>
    <property type="project" value="TreeGrafter"/>
</dbReference>
<evidence type="ECO:0000259" key="7">
    <source>
        <dbReference type="PROSITE" id="PS50053"/>
    </source>
</evidence>
<dbReference type="Proteomes" id="UP001237642">
    <property type="component" value="Unassembled WGS sequence"/>
</dbReference>
<dbReference type="Pfam" id="PF00240">
    <property type="entry name" value="ubiquitin"/>
    <property type="match status" value="1"/>
</dbReference>
<dbReference type="SMART" id="SM00213">
    <property type="entry name" value="UBQ"/>
    <property type="match status" value="1"/>
</dbReference>
<evidence type="ECO:0000313" key="10">
    <source>
        <dbReference type="Proteomes" id="UP001237642"/>
    </source>
</evidence>
<comment type="caution">
    <text evidence="6">Lacks conserved residue(s) required for the propagation of feature annotation.</text>
</comment>
<dbReference type="SUPFAM" id="SSF56204">
    <property type="entry name" value="Hect, E3 ligase catalytic domain"/>
    <property type="match status" value="1"/>
</dbReference>
<dbReference type="PANTHER" id="PTHR11254">
    <property type="entry name" value="HECT DOMAIN UBIQUITIN-PROTEIN LIGASE"/>
    <property type="match status" value="1"/>
</dbReference>
<gene>
    <name evidence="9" type="ORF">POM88_002741</name>
</gene>
<protein>
    <recommendedName>
        <fullName evidence="3">HECT-type E3 ubiquitin transferase</fullName>
        <ecNumber evidence="3">2.3.2.26</ecNumber>
    </recommendedName>
</protein>
<organism evidence="9 10">
    <name type="scientific">Heracleum sosnowskyi</name>
    <dbReference type="NCBI Taxonomy" id="360622"/>
    <lineage>
        <taxon>Eukaryota</taxon>
        <taxon>Viridiplantae</taxon>
        <taxon>Streptophyta</taxon>
        <taxon>Embryophyta</taxon>
        <taxon>Tracheophyta</taxon>
        <taxon>Spermatophyta</taxon>
        <taxon>Magnoliopsida</taxon>
        <taxon>eudicotyledons</taxon>
        <taxon>Gunneridae</taxon>
        <taxon>Pentapetalae</taxon>
        <taxon>asterids</taxon>
        <taxon>campanulids</taxon>
        <taxon>Apiales</taxon>
        <taxon>Apiaceae</taxon>
        <taxon>Apioideae</taxon>
        <taxon>apioid superclade</taxon>
        <taxon>Tordylieae</taxon>
        <taxon>Tordyliinae</taxon>
        <taxon>Heracleum</taxon>
    </lineage>
</organism>
<evidence type="ECO:0000256" key="6">
    <source>
        <dbReference type="PROSITE-ProRule" id="PRU00104"/>
    </source>
</evidence>